<evidence type="ECO:0000313" key="3">
    <source>
        <dbReference type="EMBL" id="KAK2960607.1"/>
    </source>
</evidence>
<protein>
    <submittedName>
        <fullName evidence="3">Uncharacterized protein</fullName>
    </submittedName>
</protein>
<keyword evidence="1" id="KW-0175">Coiled coil</keyword>
<feature type="region of interest" description="Disordered" evidence="2">
    <location>
        <begin position="324"/>
        <end position="382"/>
    </location>
</feature>
<keyword evidence="4" id="KW-1185">Reference proteome</keyword>
<comment type="caution">
    <text evidence="3">The sequence shown here is derived from an EMBL/GenBank/DDBJ whole genome shotgun (WGS) entry which is preliminary data.</text>
</comment>
<sequence length="569" mass="63220">MTGKFTLLTKGQNKSFLLYGARSKALFSGTSCPYLRDVESNEHIFFQYEQYWPTEPNPHSTYKLMSLAANEQDFHKRLNSAILKGIELDPSRSSQIPADATIVQPSQDRTVSDITDSGTTSSFVFAKAGQPHSVSPLSQDLDTFGISIPQARPSHVVVPVSPISPTEGGRNPRSSPFSMHNPRSPLSMTVINDSEETDETIIQQLKQENSDLSRQIATLEAALLKNTQNENKCDKLAQNIPERQKSSILAFPASDLTEYHSLIDPRLSFARYLQHHTLPPSQPITFQISQSLQLSQNKATWLVNHGQMAFLDHVFSAPQLLPQTSVNEGSSRPSLLPSRQRTQNQRKLTRCGTDPSYSFTQQSSQSRFPSASTSDMTQGRNSDWKRNMNAQQVVSILNDHSRTGDEKVHRITFRFSSSRHTQKNKEKKMNKERNSEDGKRKGNDWVWCVGFCDATRNASETICFGNDSDSIDFTARGLCYYNKTAYPCASPWSSSSQIAIELDMVRHIAAFFVDSSRGSVIVTNIPDSVKIGAGLSGIGSNVEVVSFHVLSASSIQPASGDAIIEWTKE</sequence>
<accession>A0ABQ9YA43</accession>
<feature type="compositionally biased region" description="Polar residues" evidence="2">
    <location>
        <begin position="355"/>
        <end position="381"/>
    </location>
</feature>
<evidence type="ECO:0000256" key="1">
    <source>
        <dbReference type="SAM" id="Coils"/>
    </source>
</evidence>
<feature type="compositionally biased region" description="Basic and acidic residues" evidence="2">
    <location>
        <begin position="423"/>
        <end position="440"/>
    </location>
</feature>
<gene>
    <name evidence="3" type="ORF">BLNAU_4505</name>
</gene>
<name>A0ABQ9YA43_9EUKA</name>
<feature type="compositionally biased region" description="Low complexity" evidence="2">
    <location>
        <begin position="330"/>
        <end position="339"/>
    </location>
</feature>
<dbReference type="EMBL" id="JARBJD010000022">
    <property type="protein sequence ID" value="KAK2960607.1"/>
    <property type="molecule type" value="Genomic_DNA"/>
</dbReference>
<reference evidence="3 4" key="1">
    <citation type="journal article" date="2022" name="bioRxiv">
        <title>Genomics of Preaxostyla Flagellates Illuminates Evolutionary Transitions and the Path Towards Mitochondrial Loss.</title>
        <authorList>
            <person name="Novak L.V.F."/>
            <person name="Treitli S.C."/>
            <person name="Pyrih J."/>
            <person name="Halakuc P."/>
            <person name="Pipaliya S.V."/>
            <person name="Vacek V."/>
            <person name="Brzon O."/>
            <person name="Soukal P."/>
            <person name="Eme L."/>
            <person name="Dacks J.B."/>
            <person name="Karnkowska A."/>
            <person name="Elias M."/>
            <person name="Hampl V."/>
        </authorList>
    </citation>
    <scope>NUCLEOTIDE SEQUENCE [LARGE SCALE GENOMIC DNA]</scope>
    <source>
        <strain evidence="3">NAU3</strain>
        <tissue evidence="3">Gut</tissue>
    </source>
</reference>
<feature type="region of interest" description="Disordered" evidence="2">
    <location>
        <begin position="158"/>
        <end position="185"/>
    </location>
</feature>
<proteinExistence type="predicted"/>
<evidence type="ECO:0000313" key="4">
    <source>
        <dbReference type="Proteomes" id="UP001281761"/>
    </source>
</evidence>
<dbReference type="Proteomes" id="UP001281761">
    <property type="component" value="Unassembled WGS sequence"/>
</dbReference>
<feature type="region of interest" description="Disordered" evidence="2">
    <location>
        <begin position="414"/>
        <end position="440"/>
    </location>
</feature>
<organism evidence="3 4">
    <name type="scientific">Blattamonas nauphoetae</name>
    <dbReference type="NCBI Taxonomy" id="2049346"/>
    <lineage>
        <taxon>Eukaryota</taxon>
        <taxon>Metamonada</taxon>
        <taxon>Preaxostyla</taxon>
        <taxon>Oxymonadida</taxon>
        <taxon>Blattamonas</taxon>
    </lineage>
</organism>
<evidence type="ECO:0000256" key="2">
    <source>
        <dbReference type="SAM" id="MobiDB-lite"/>
    </source>
</evidence>
<feature type="coiled-coil region" evidence="1">
    <location>
        <begin position="202"/>
        <end position="239"/>
    </location>
</feature>